<dbReference type="GO" id="GO:0016787">
    <property type="term" value="F:hydrolase activity"/>
    <property type="evidence" value="ECO:0007669"/>
    <property type="project" value="UniProtKB-KW"/>
</dbReference>
<keyword evidence="3" id="KW-0378">Hydrolase</keyword>
<dbReference type="Proteomes" id="UP001311730">
    <property type="component" value="Unassembled WGS sequence"/>
</dbReference>
<name>A0ABU5ZAZ3_9FLAO</name>
<keyword evidence="1" id="KW-0175">Coiled coil</keyword>
<evidence type="ECO:0000259" key="2">
    <source>
        <dbReference type="Pfam" id="PF08885"/>
    </source>
</evidence>
<sequence>MDLITKISIPSVAETDQLSYKTPVVSMGSCFAAHLQEKFDYYKLPSFAHPFGTLFHPIAIERSLERVCLRQPFTEADFFLQDDLWLSFDLHSQWANTSLTTLLDTLNHDISTLQEALAKTSFLVITLGTAWVYEHLSTGNIVANCHKQPQTLFKKQLLSLSQIKASLEHIVALLQRQQPHIKVIFTVSPVRHLKDGAQENLLSKSLLICAIHELLGTAVQEKRNNLFYFPSYEILMDELRDYRFYKEDMLHPTEQAVQYVWERFTEVFFTPSAQSLMQEVASIQRALSHRPFNPEGEKHQKFLANLEEKIKALQRKYPFLTINHL</sequence>
<dbReference type="SUPFAM" id="SSF52266">
    <property type="entry name" value="SGNH hydrolase"/>
    <property type="match status" value="1"/>
</dbReference>
<reference evidence="3 4" key="1">
    <citation type="submission" date="2023-12" db="EMBL/GenBank/DDBJ databases">
        <title>Genomic sequences of Capnocytophaga and Parvimonas strains.</title>
        <authorList>
            <person name="Watt R.M."/>
            <person name="Wang M."/>
            <person name="Yang T."/>
            <person name="Tong W.M."/>
        </authorList>
    </citation>
    <scope>NUCLEOTIDE SEQUENCE [LARGE SCALE GENOMIC DNA]</scope>
    <source>
        <strain evidence="3 4">CCUG 13096</strain>
    </source>
</reference>
<organism evidence="3 4">
    <name type="scientific">Capnocytophaga gingivalis</name>
    <dbReference type="NCBI Taxonomy" id="1017"/>
    <lineage>
        <taxon>Bacteria</taxon>
        <taxon>Pseudomonadati</taxon>
        <taxon>Bacteroidota</taxon>
        <taxon>Flavobacteriia</taxon>
        <taxon>Flavobacteriales</taxon>
        <taxon>Flavobacteriaceae</taxon>
        <taxon>Capnocytophaga</taxon>
    </lineage>
</organism>
<evidence type="ECO:0000313" key="4">
    <source>
        <dbReference type="Proteomes" id="UP001311730"/>
    </source>
</evidence>
<dbReference type="EC" id="3.1.-.-" evidence="3"/>
<keyword evidence="4" id="KW-1185">Reference proteome</keyword>
<dbReference type="InterPro" id="IPR014982">
    <property type="entry name" value="GSCFA"/>
</dbReference>
<dbReference type="InterPro" id="IPR036514">
    <property type="entry name" value="SGNH_hydro_sf"/>
</dbReference>
<feature type="coiled-coil region" evidence="1">
    <location>
        <begin position="296"/>
        <end position="323"/>
    </location>
</feature>
<evidence type="ECO:0000256" key="1">
    <source>
        <dbReference type="SAM" id="Coils"/>
    </source>
</evidence>
<evidence type="ECO:0000313" key="3">
    <source>
        <dbReference type="EMBL" id="MEB3075533.1"/>
    </source>
</evidence>
<proteinExistence type="predicted"/>
<dbReference type="Pfam" id="PF08885">
    <property type="entry name" value="GSCFA"/>
    <property type="match status" value="1"/>
</dbReference>
<accession>A0ABU5ZAZ3</accession>
<gene>
    <name evidence="3" type="ORF">VJJ08_09520</name>
</gene>
<protein>
    <submittedName>
        <fullName evidence="3">GSCFA domain-containing protein</fullName>
        <ecNumber evidence="3">3.1.-.-</ecNumber>
    </submittedName>
</protein>
<comment type="caution">
    <text evidence="3">The sequence shown here is derived from an EMBL/GenBank/DDBJ whole genome shotgun (WGS) entry which is preliminary data.</text>
</comment>
<feature type="domain" description="GSCFA" evidence="2">
    <location>
        <begin position="24"/>
        <end position="264"/>
    </location>
</feature>
<dbReference type="EMBL" id="JAYKBW010000010">
    <property type="protein sequence ID" value="MEB3075533.1"/>
    <property type="molecule type" value="Genomic_DNA"/>
</dbReference>
<dbReference type="Gene3D" id="3.40.50.1110">
    <property type="entry name" value="SGNH hydrolase"/>
    <property type="match status" value="1"/>
</dbReference>
<dbReference type="RefSeq" id="WP_323983709.1">
    <property type="nucleotide sequence ID" value="NZ_JAYKBW010000010.1"/>
</dbReference>